<dbReference type="CDD" id="cd01283">
    <property type="entry name" value="cytidine_deaminase"/>
    <property type="match status" value="1"/>
</dbReference>
<evidence type="ECO:0000259" key="5">
    <source>
        <dbReference type="PROSITE" id="PS51747"/>
    </source>
</evidence>
<dbReference type="GO" id="GO:0004126">
    <property type="term" value="F:cytidine deaminase activity"/>
    <property type="evidence" value="ECO:0007669"/>
    <property type="project" value="UniProtKB-ARBA"/>
</dbReference>
<dbReference type="InterPro" id="IPR016193">
    <property type="entry name" value="Cytidine_deaminase-like"/>
</dbReference>
<keyword evidence="2" id="KW-0479">Metal-binding</keyword>
<evidence type="ECO:0000256" key="3">
    <source>
        <dbReference type="ARBA" id="ARBA00022801"/>
    </source>
</evidence>
<dbReference type="AlphaFoldDB" id="A0A7L4UQJ8"/>
<accession>A0A7L4UQJ8</accession>
<dbReference type="GO" id="GO:0055086">
    <property type="term" value="P:nucleobase-containing small molecule metabolic process"/>
    <property type="evidence" value="ECO:0007669"/>
    <property type="project" value="UniProtKB-ARBA"/>
</dbReference>
<evidence type="ECO:0000256" key="4">
    <source>
        <dbReference type="ARBA" id="ARBA00022833"/>
    </source>
</evidence>
<dbReference type="InterPro" id="IPR002125">
    <property type="entry name" value="CMP_dCMP_dom"/>
</dbReference>
<dbReference type="InterPro" id="IPR016192">
    <property type="entry name" value="APOBEC/CMP_deaminase_Zn-bd"/>
</dbReference>
<dbReference type="SUPFAM" id="SSF53927">
    <property type="entry name" value="Cytidine deaminase-like"/>
    <property type="match status" value="1"/>
</dbReference>
<sequence length="159" mass="17671">MEKKIQLDYQEYSSENELSETYKKLVLASKKATENAYADYSNFKVGAAVLLDNDKVITGNNQENAAFPSGLCAERVAMFYANANYPENSVEAIAIVAKSTNGFLPYPAAPCGACRQVLLETEDRYNKPITVILYGSKKIIVIPNVKFLLPFFFDKSAMD</sequence>
<dbReference type="Pfam" id="PF00383">
    <property type="entry name" value="dCMP_cyt_deam_1"/>
    <property type="match status" value="1"/>
</dbReference>
<dbReference type="InterPro" id="IPR050202">
    <property type="entry name" value="Cyt/Deoxycyt_deaminase"/>
</dbReference>
<dbReference type="OrthoDB" id="9795347at2"/>
<proteinExistence type="inferred from homology"/>
<keyword evidence="7" id="KW-1185">Reference proteome</keyword>
<evidence type="ECO:0000313" key="6">
    <source>
        <dbReference type="EMBL" id="PVX52046.1"/>
    </source>
</evidence>
<dbReference type="PANTHER" id="PTHR11644">
    <property type="entry name" value="CYTIDINE DEAMINASE"/>
    <property type="match status" value="1"/>
</dbReference>
<dbReference type="PANTHER" id="PTHR11644:SF2">
    <property type="entry name" value="CYTIDINE DEAMINASE"/>
    <property type="match status" value="1"/>
</dbReference>
<dbReference type="PROSITE" id="PS00903">
    <property type="entry name" value="CYT_DCMP_DEAMINASES_1"/>
    <property type="match status" value="1"/>
</dbReference>
<dbReference type="RefSeq" id="WP_116495606.1">
    <property type="nucleotide sequence ID" value="NZ_QENZ01000003.1"/>
</dbReference>
<comment type="caution">
    <text evidence="6">The sequence shown here is derived from an EMBL/GenBank/DDBJ whole genome shotgun (WGS) entry which is preliminary data.</text>
</comment>
<dbReference type="GO" id="GO:0005829">
    <property type="term" value="C:cytosol"/>
    <property type="evidence" value="ECO:0007669"/>
    <property type="project" value="TreeGrafter"/>
</dbReference>
<dbReference type="NCBIfam" id="NF004064">
    <property type="entry name" value="PRK05578.1"/>
    <property type="match status" value="1"/>
</dbReference>
<dbReference type="EMBL" id="QENZ01000003">
    <property type="protein sequence ID" value="PVX52046.1"/>
    <property type="molecule type" value="Genomic_DNA"/>
</dbReference>
<evidence type="ECO:0000256" key="2">
    <source>
        <dbReference type="ARBA" id="ARBA00022723"/>
    </source>
</evidence>
<evidence type="ECO:0000256" key="1">
    <source>
        <dbReference type="ARBA" id="ARBA00006576"/>
    </source>
</evidence>
<dbReference type="PROSITE" id="PS51747">
    <property type="entry name" value="CYT_DCMP_DEAMINASES_2"/>
    <property type="match status" value="1"/>
</dbReference>
<dbReference type="Gene3D" id="3.40.140.10">
    <property type="entry name" value="Cytidine Deaminase, domain 2"/>
    <property type="match status" value="1"/>
</dbReference>
<protein>
    <submittedName>
        <fullName evidence="6">Cytidine deaminase</fullName>
    </submittedName>
</protein>
<evidence type="ECO:0000313" key="7">
    <source>
        <dbReference type="Proteomes" id="UP000251835"/>
    </source>
</evidence>
<feature type="domain" description="CMP/dCMP-type deaminase" evidence="5">
    <location>
        <begin position="20"/>
        <end position="156"/>
    </location>
</feature>
<comment type="similarity">
    <text evidence="1">Belongs to the cytidine and deoxycytidylate deaminase family.</text>
</comment>
<gene>
    <name evidence="6" type="ORF">C7377_0341</name>
</gene>
<keyword evidence="3" id="KW-0378">Hydrolase</keyword>
<dbReference type="GO" id="GO:0008270">
    <property type="term" value="F:zinc ion binding"/>
    <property type="evidence" value="ECO:0007669"/>
    <property type="project" value="InterPro"/>
</dbReference>
<dbReference type="GO" id="GO:0042802">
    <property type="term" value="F:identical protein binding"/>
    <property type="evidence" value="ECO:0007669"/>
    <property type="project" value="UniProtKB-ARBA"/>
</dbReference>
<keyword evidence="4" id="KW-0862">Zinc</keyword>
<organism evidence="6 7">
    <name type="scientific">Balneicella halophila</name>
    <dbReference type="NCBI Taxonomy" id="1537566"/>
    <lineage>
        <taxon>Bacteria</taxon>
        <taxon>Pseudomonadati</taxon>
        <taxon>Bacteroidota</taxon>
        <taxon>Bacteroidia</taxon>
        <taxon>Bacteroidales</taxon>
        <taxon>Balneicellaceae</taxon>
        <taxon>Balneicella</taxon>
    </lineage>
</organism>
<dbReference type="GO" id="GO:0072527">
    <property type="term" value="P:pyrimidine-containing compound metabolic process"/>
    <property type="evidence" value="ECO:0007669"/>
    <property type="project" value="UniProtKB-ARBA"/>
</dbReference>
<dbReference type="Proteomes" id="UP000251835">
    <property type="component" value="Unassembled WGS sequence"/>
</dbReference>
<reference evidence="6 7" key="1">
    <citation type="submission" date="2018-05" db="EMBL/GenBank/DDBJ databases">
        <title>Genomic Encyclopedia of Type Strains, Phase IV (KMG-IV): sequencing the most valuable type-strain genomes for metagenomic binning, comparative biology and taxonomic classification.</title>
        <authorList>
            <person name="Goeker M."/>
        </authorList>
    </citation>
    <scope>NUCLEOTIDE SEQUENCE [LARGE SCALE GENOMIC DNA]</scope>
    <source>
        <strain evidence="6 7">DSM 28579</strain>
    </source>
</reference>
<name>A0A7L4UQJ8_BALHA</name>